<dbReference type="InterPro" id="IPR008984">
    <property type="entry name" value="SMAD_FHA_dom_sf"/>
</dbReference>
<dbReference type="AlphaFoldDB" id="A0A432MLZ7"/>
<dbReference type="SUPFAM" id="SSF48452">
    <property type="entry name" value="TPR-like"/>
    <property type="match status" value="1"/>
</dbReference>
<feature type="compositionally biased region" description="Basic and acidic residues" evidence="1">
    <location>
        <begin position="274"/>
        <end position="284"/>
    </location>
</feature>
<protein>
    <recommendedName>
        <fullName evidence="2">FHA domain-containing protein</fullName>
    </recommendedName>
</protein>
<feature type="compositionally biased region" description="Low complexity" evidence="1">
    <location>
        <begin position="547"/>
        <end position="566"/>
    </location>
</feature>
<feature type="compositionally biased region" description="Polar residues" evidence="1">
    <location>
        <begin position="350"/>
        <end position="360"/>
    </location>
</feature>
<name>A0A432MLZ7_9BACT</name>
<dbReference type="EMBL" id="RYZH01000013">
    <property type="protein sequence ID" value="RUL88155.1"/>
    <property type="molecule type" value="Genomic_DNA"/>
</dbReference>
<dbReference type="Gene3D" id="2.60.200.20">
    <property type="match status" value="1"/>
</dbReference>
<feature type="compositionally biased region" description="Pro residues" evidence="1">
    <location>
        <begin position="233"/>
        <end position="244"/>
    </location>
</feature>
<evidence type="ECO:0000259" key="2">
    <source>
        <dbReference type="Pfam" id="PF00498"/>
    </source>
</evidence>
<dbReference type="Proteomes" id="UP000280296">
    <property type="component" value="Unassembled WGS sequence"/>
</dbReference>
<feature type="region of interest" description="Disordered" evidence="1">
    <location>
        <begin position="99"/>
        <end position="159"/>
    </location>
</feature>
<feature type="compositionally biased region" description="Basic and acidic residues" evidence="1">
    <location>
        <begin position="474"/>
        <end position="490"/>
    </location>
</feature>
<accession>A0A432MLZ7</accession>
<feature type="region of interest" description="Disordered" evidence="1">
    <location>
        <begin position="185"/>
        <end position="299"/>
    </location>
</feature>
<feature type="domain" description="FHA" evidence="2">
    <location>
        <begin position="27"/>
        <end position="90"/>
    </location>
</feature>
<dbReference type="OrthoDB" id="292812at2"/>
<comment type="caution">
    <text evidence="3">The sequence shown here is derived from an EMBL/GenBank/DDBJ whole genome shotgun (WGS) entry which is preliminary data.</text>
</comment>
<evidence type="ECO:0000256" key="1">
    <source>
        <dbReference type="SAM" id="MobiDB-lite"/>
    </source>
</evidence>
<feature type="region of interest" description="Disordered" evidence="1">
    <location>
        <begin position="336"/>
        <end position="633"/>
    </location>
</feature>
<evidence type="ECO:0000313" key="4">
    <source>
        <dbReference type="Proteomes" id="UP000280296"/>
    </source>
</evidence>
<dbReference type="SUPFAM" id="SSF49879">
    <property type="entry name" value="SMAD/FHA domain"/>
    <property type="match status" value="1"/>
</dbReference>
<dbReference type="Pfam" id="PF00498">
    <property type="entry name" value="FHA"/>
    <property type="match status" value="1"/>
</dbReference>
<reference evidence="3 4" key="1">
    <citation type="submission" date="2018-12" db="EMBL/GenBank/DDBJ databases">
        <authorList>
            <person name="Toschakov S.V."/>
        </authorList>
    </citation>
    <scope>NUCLEOTIDE SEQUENCE [LARGE SCALE GENOMIC DNA]</scope>
    <source>
        <strain evidence="3 4">GM2012</strain>
    </source>
</reference>
<dbReference type="Gene3D" id="1.25.40.10">
    <property type="entry name" value="Tetratricopeptide repeat domain"/>
    <property type="match status" value="1"/>
</dbReference>
<organism evidence="3 4">
    <name type="scientific">Tautonia sociabilis</name>
    <dbReference type="NCBI Taxonomy" id="2080755"/>
    <lineage>
        <taxon>Bacteria</taxon>
        <taxon>Pseudomonadati</taxon>
        <taxon>Planctomycetota</taxon>
        <taxon>Planctomycetia</taxon>
        <taxon>Isosphaerales</taxon>
        <taxon>Isosphaeraceae</taxon>
        <taxon>Tautonia</taxon>
    </lineage>
</organism>
<evidence type="ECO:0000313" key="3">
    <source>
        <dbReference type="EMBL" id="RUL88155.1"/>
    </source>
</evidence>
<dbReference type="RefSeq" id="WP_126724868.1">
    <property type="nucleotide sequence ID" value="NZ_RYZH01000013.1"/>
</dbReference>
<dbReference type="InterPro" id="IPR011990">
    <property type="entry name" value="TPR-like_helical_dom_sf"/>
</dbReference>
<feature type="compositionally biased region" description="Acidic residues" evidence="1">
    <location>
        <begin position="528"/>
        <end position="539"/>
    </location>
</feature>
<feature type="compositionally biased region" description="Pro residues" evidence="1">
    <location>
        <begin position="210"/>
        <end position="225"/>
    </location>
</feature>
<sequence>MQAAAFLHIRARDGRATRIVPLSASSVRVGRGRSCEIQLDEPSLAEVECLLRRRGDSWHLQPVQPSGLLTVDGRPADRPRPLPMGATLRLADRWLTLLPTEDDPEPLPLTPSAPEADADDNADVGTGTGTDSDSDRDVPPSPSSESSDPACSRAETLEGRREELARWEARLKQRERWLTDRLHERQWEARWRAAGSSLRNRPRPGADAPRPQPSSPRPTPAPPTPRLRTPSSRPVPPTAPPEPAPIVGRSAAIPSVDPPRLRIDRPATPAPLPRLDDRPGRLPRTEPASPPAPSSPGQAIRLVAEVIPAAPSIAPPGDPEAFPPIGRSLRVIHLDPDEAEPILIPGPEPSATTVEVSPTIPTDDRQPGLDPPAEQKEPVCSPPSEPSDVLQRSDSPEPSPLEAGLEAPRSVPDSPADLPLEDDPKTEAAAPAAPVVTLDVEDPEPLGLVENGIGSHSTSAPSLPRVDPTLPIVPDREKPSLEESAPERRPSWFSAPTLSLNDLVSVLSRSGRKAETPSSEPIGSQPEPDPESTPEPEPEPDGRVEPSDPVESPAASVPVEVEANAPEAPPAGRPDPRQLPPPTPSAKEEARRPHPATAGEWPSVRAILGAQPQADRRASAPRPKVRPRADLPAPTARVAPDELTIPGGAWLCIPLLFVAMAVGVLGVRVAWTWAEIDRDTGRLADRLASGRRPDAGAIELLIEREAELPMASWRNSTADQMIIRAALLSGPGPASNPSVQERAGALIHAAGGTSPNHPSLRFARAWRAVQEPGTDSPAMAAGLSRDVGPLAWTGRALLAAGKVDDAKRAYRAALELACRARPDSSARPRFFADPPGGRFGMPLEDRIGAVLADMADRPEWTAADWEGLLPDFAAAWLSAGRLLRERGDPAADRLLARAASLGDEPPPDGCSPAIHLASSAEAMALGGRIEEAARRYDEAVDRLSAAEHTARRPWMFNLADLRGRLDDREGERKALLAAMVTDPDDPVTAQAILAQLRRGIDLVGGGSNGTPARDDRNTFGE</sequence>
<dbReference type="CDD" id="cd00060">
    <property type="entry name" value="FHA"/>
    <property type="match status" value="1"/>
</dbReference>
<proteinExistence type="predicted"/>
<feature type="compositionally biased region" description="Basic and acidic residues" evidence="1">
    <location>
        <begin position="362"/>
        <end position="377"/>
    </location>
</feature>
<gene>
    <name evidence="3" type="ORF">TsocGM_08430</name>
</gene>
<reference evidence="3 4" key="2">
    <citation type="submission" date="2019-01" db="EMBL/GenBank/DDBJ databases">
        <title>Tautonia sociabilis, a novel thermotolerant planctomycete of Isosphaeraceae family, isolated from a 4000 m deep subterranean habitat.</title>
        <authorList>
            <person name="Kovaleva O.L."/>
            <person name="Elcheninov A.G."/>
            <person name="Van Heerden E."/>
            <person name="Toshchakov S.V."/>
            <person name="Novikov A."/>
            <person name="Bonch-Osmolovskaya E.A."/>
            <person name="Kublanov I.V."/>
        </authorList>
    </citation>
    <scope>NUCLEOTIDE SEQUENCE [LARGE SCALE GENOMIC DNA]</scope>
    <source>
        <strain evidence="3 4">GM2012</strain>
    </source>
</reference>
<feature type="compositionally biased region" description="Pro residues" evidence="1">
    <location>
        <begin position="567"/>
        <end position="584"/>
    </location>
</feature>
<dbReference type="InterPro" id="IPR000253">
    <property type="entry name" value="FHA_dom"/>
</dbReference>
<keyword evidence="4" id="KW-1185">Reference proteome</keyword>